<reference evidence="4 5" key="1">
    <citation type="journal article" date="2016" name="Front. Microbiol.">
        <title>Genomic Insight into the Host-Endosymbiont Relationship of Endozoicomonas montiporae CL-33(T) with its Coral Host.</title>
        <authorList>
            <person name="Ding J.-Y."/>
            <person name="Shiu J.-H."/>
            <person name="Chen W.-M."/>
            <person name="Chiang Y.-R."/>
            <person name="Tang S.-L."/>
        </authorList>
    </citation>
    <scope>NUCLEOTIDE SEQUENCE [LARGE SCALE GENOMIC DNA]</scope>
    <source>
        <strain evidence="4 5">CL-33</strain>
    </source>
</reference>
<evidence type="ECO:0000256" key="3">
    <source>
        <dbReference type="SAM" id="Coils"/>
    </source>
</evidence>
<dbReference type="PATRIC" id="fig|570277.3.peg.434"/>
<proteinExistence type="predicted"/>
<dbReference type="GO" id="GO:0043093">
    <property type="term" value="P:FtsZ-dependent cytokinesis"/>
    <property type="evidence" value="ECO:0007669"/>
    <property type="project" value="InterPro"/>
</dbReference>
<dbReference type="Gene3D" id="1.20.5.340">
    <property type="match status" value="1"/>
</dbReference>
<keyword evidence="2" id="KW-0131">Cell cycle</keyword>
<protein>
    <submittedName>
        <fullName evidence="4">Transcriptional regulator</fullName>
    </submittedName>
</protein>
<evidence type="ECO:0000256" key="2">
    <source>
        <dbReference type="ARBA" id="ARBA00023210"/>
    </source>
</evidence>
<dbReference type="EMBL" id="CP013251">
    <property type="protein sequence ID" value="AMO54662.1"/>
    <property type="molecule type" value="Genomic_DNA"/>
</dbReference>
<dbReference type="Pfam" id="PF06005">
    <property type="entry name" value="ZapB"/>
    <property type="match status" value="1"/>
</dbReference>
<evidence type="ECO:0000313" key="4">
    <source>
        <dbReference type="EMBL" id="AMO54662.1"/>
    </source>
</evidence>
<organism evidence="4 5">
    <name type="scientific">Endozoicomonas montiporae CL-33</name>
    <dbReference type="NCBI Taxonomy" id="570277"/>
    <lineage>
        <taxon>Bacteria</taxon>
        <taxon>Pseudomonadati</taxon>
        <taxon>Pseudomonadota</taxon>
        <taxon>Gammaproteobacteria</taxon>
        <taxon>Oceanospirillales</taxon>
        <taxon>Endozoicomonadaceae</taxon>
        <taxon>Endozoicomonas</taxon>
    </lineage>
</organism>
<dbReference type="STRING" id="570277.EZMO1_0410"/>
<keyword evidence="1 3" id="KW-0175">Coiled coil</keyword>
<evidence type="ECO:0000256" key="1">
    <source>
        <dbReference type="ARBA" id="ARBA00023054"/>
    </source>
</evidence>
<dbReference type="AlphaFoldDB" id="A0A142B7D6"/>
<gene>
    <name evidence="4" type="ORF">EZMO1_0410</name>
</gene>
<evidence type="ECO:0000313" key="5">
    <source>
        <dbReference type="Proteomes" id="UP000071065"/>
    </source>
</evidence>
<dbReference type="GO" id="GO:0000917">
    <property type="term" value="P:division septum assembly"/>
    <property type="evidence" value="ECO:0007669"/>
    <property type="project" value="UniProtKB-KW"/>
</dbReference>
<feature type="coiled-coil region" evidence="3">
    <location>
        <begin position="68"/>
        <end position="116"/>
    </location>
</feature>
<keyword evidence="2" id="KW-0717">Septation</keyword>
<dbReference type="Proteomes" id="UP000071065">
    <property type="component" value="Chromosome"/>
</dbReference>
<accession>A0A142B7D6</accession>
<dbReference type="KEGG" id="emp:EZMO1_0410"/>
<keyword evidence="2" id="KW-0132">Cell division</keyword>
<sequence>MRSSQSLKQNGKTTDRQSRFATRYLLKLCAIVWLSTNLCPVRPYALPQRTLLTDYILVLETHMSIESLGHLESKLQNLIDKLELTRMELEELRAANTRMEQENAELKQELGSWGERVGALLGKLDNVSEDVAVEEEPAYEA</sequence>
<dbReference type="InterPro" id="IPR009252">
    <property type="entry name" value="Cell_div_ZapB"/>
</dbReference>
<dbReference type="GO" id="GO:0005737">
    <property type="term" value="C:cytoplasm"/>
    <property type="evidence" value="ECO:0007669"/>
    <property type="project" value="InterPro"/>
</dbReference>
<name>A0A142B7D6_9GAMM</name>